<reference evidence="16" key="1">
    <citation type="journal article" date="2016" name="Nat. Genet.">
        <title>The genome sequences of Arachis duranensis and Arachis ipaensis, the diploid ancestors of cultivated peanut.</title>
        <authorList>
            <person name="Bertioli D.J."/>
            <person name="Cannon S.B."/>
            <person name="Froenicke L."/>
            <person name="Huang G."/>
            <person name="Farmer A.D."/>
            <person name="Cannon E.K."/>
            <person name="Liu X."/>
            <person name="Gao D."/>
            <person name="Clevenger J."/>
            <person name="Dash S."/>
            <person name="Ren L."/>
            <person name="Moretzsohn M.C."/>
            <person name="Shirasawa K."/>
            <person name="Huang W."/>
            <person name="Vidigal B."/>
            <person name="Abernathy B."/>
            <person name="Chu Y."/>
            <person name="Niederhuth C.E."/>
            <person name="Umale P."/>
            <person name="Araujo A.C."/>
            <person name="Kozik A."/>
            <person name="Kim K.D."/>
            <person name="Burow M.D."/>
            <person name="Varshney R.K."/>
            <person name="Wang X."/>
            <person name="Zhang X."/>
            <person name="Barkley N."/>
            <person name="Guimaraes P.M."/>
            <person name="Isobe S."/>
            <person name="Guo B."/>
            <person name="Liao B."/>
            <person name="Stalker H.T."/>
            <person name="Schmitz R.J."/>
            <person name="Scheffler B.E."/>
            <person name="Leal-Bertioli S.C."/>
            <person name="Xun X."/>
            <person name="Jackson S.A."/>
            <person name="Michelmore R."/>
            <person name="Ozias-Akins P."/>
        </authorList>
    </citation>
    <scope>NUCLEOTIDE SEQUENCE [LARGE SCALE GENOMIC DNA]</scope>
    <source>
        <strain evidence="16">cv. V14167</strain>
    </source>
</reference>
<dbReference type="GeneID" id="107491686"/>
<evidence type="ECO:0000256" key="3">
    <source>
        <dbReference type="ARBA" id="ARBA00022449"/>
    </source>
</evidence>
<evidence type="ECO:0000256" key="6">
    <source>
        <dbReference type="ARBA" id="ARBA00022958"/>
    </source>
</evidence>
<keyword evidence="6" id="KW-0630">Potassium</keyword>
<sequence>MMAPVNITSIKTSSSGAWQGDDPLNYAFPLLIVQTTLILVVTRILAFLFKPLRQPKVIAEIVGGILLGPSALGRNKTYMNKLFPTWSTPILESVASIGLLFFLFLVGLELDLNSIRRSGHRAFSIAAAGISLPFVCGIGVAFVLRKTIDGADKVGYGQFLVFMGVALSITAFPVLARILAELKLLTTPVGETAMAAAAFNDVAAWILLALAVALAGNADGSGGHKSPVVSVWVLLSGLAFVIFMMMVIRPAMKLVAQRCSREHDTVDEAYICLTLAGVMVSGFMTDLIGIHSIFGAFVFGLTIPKGGDFAERLIERIEDFVSGLLLPLYFASSGLKTDVAKIRGGKAWGLLVLVISTACAGKILGTLVAALMCMVPVREAVTLGVLMNTKGLVELIVLNIGKEKKVLNDEIFAILVLMALFTTFITTPMVMAIYKPARGIAMKTHRKLGDLTTNSASNDKKDELRILACVHGPGNVPSIISLIESTRSTKNSFVKLFIMHLVEFTERSSSIILVQRVRKNGFPFFKRSRNGEWRDRLAGAFQAYSQLGRVSVRPTTAISSLPTMHEDICHVAEEKRVTMIILPFHKHWRVEADDEDNGGAHEVLENLGHGWRGVNQKVLKHAPCSVGVLVDRGFGNGSQTPGPDSTMGQRVCILFFGGPDDREALELGGRMVEHPVVRVTIIRFVEEDELNGKNIVLHPSPNANCDQSYSFSTAKMNRQIEKELDEKAMGEFRGRWGEMVGYVEKASENVVEEALGIGRSGDFDLIVVGKGRFPSSMVANLAERPAEHAELGPIGDVLASSGHGVVTSVLVIQQHDVALTDEAPALRVLHGGYDNARGDNDSTSSAKEISSVDNNDIV</sequence>
<feature type="transmembrane region" description="Helical" evidence="12">
    <location>
        <begin position="319"/>
        <end position="335"/>
    </location>
</feature>
<protein>
    <submittedName>
        <fullName evidence="17">Cation/H(+) antiporter 20</fullName>
    </submittedName>
</protein>
<feature type="domain" description="Cation/H(+) antiporter C-terminal" evidence="15">
    <location>
        <begin position="651"/>
        <end position="815"/>
    </location>
</feature>
<comment type="similarity">
    <text evidence="10">Belongs to the monovalent cation:proton antiporter 2 (CPA2) transporter (TC 2.A.37) family. CHX (TC 2.A.37.4) subfamily.</text>
</comment>
<name>A0A6P4DGS6_ARADU</name>
<evidence type="ECO:0000256" key="12">
    <source>
        <dbReference type="SAM" id="Phobius"/>
    </source>
</evidence>
<evidence type="ECO:0000256" key="9">
    <source>
        <dbReference type="ARBA" id="ARBA00023136"/>
    </source>
</evidence>
<evidence type="ECO:0000256" key="5">
    <source>
        <dbReference type="ARBA" id="ARBA00022692"/>
    </source>
</evidence>
<dbReference type="Pfam" id="PF23256">
    <property type="entry name" value="CHX17_2nd"/>
    <property type="match status" value="1"/>
</dbReference>
<feature type="transmembrane region" description="Helical" evidence="12">
    <location>
        <begin position="228"/>
        <end position="248"/>
    </location>
</feature>
<dbReference type="InterPro" id="IPR038770">
    <property type="entry name" value="Na+/solute_symporter_sf"/>
</dbReference>
<dbReference type="Pfam" id="PF23259">
    <property type="entry name" value="CHX17_C"/>
    <property type="match status" value="1"/>
</dbReference>
<evidence type="ECO:0000256" key="8">
    <source>
        <dbReference type="ARBA" id="ARBA00023065"/>
    </source>
</evidence>
<keyword evidence="7 12" id="KW-1133">Transmembrane helix</keyword>
<keyword evidence="4" id="KW-0633">Potassium transport</keyword>
<evidence type="ECO:0000259" key="13">
    <source>
        <dbReference type="Pfam" id="PF00999"/>
    </source>
</evidence>
<dbReference type="GO" id="GO:1902600">
    <property type="term" value="P:proton transmembrane transport"/>
    <property type="evidence" value="ECO:0007669"/>
    <property type="project" value="InterPro"/>
</dbReference>
<feature type="domain" description="Cation/H+ exchanger transmembrane" evidence="13">
    <location>
        <begin position="40"/>
        <end position="429"/>
    </location>
</feature>
<comment type="subcellular location">
    <subcellularLocation>
        <location evidence="1">Membrane</location>
        <topology evidence="1">Multi-pass membrane protein</topology>
    </subcellularLocation>
</comment>
<dbReference type="Proteomes" id="UP000515211">
    <property type="component" value="Chromosome 6"/>
</dbReference>
<dbReference type="GO" id="GO:0006885">
    <property type="term" value="P:regulation of pH"/>
    <property type="evidence" value="ECO:0007669"/>
    <property type="project" value="TreeGrafter"/>
</dbReference>
<feature type="transmembrane region" description="Helical" evidence="12">
    <location>
        <begin position="411"/>
        <end position="434"/>
    </location>
</feature>
<dbReference type="AlphaFoldDB" id="A0A6P4DGS6"/>
<dbReference type="GO" id="GO:0016020">
    <property type="term" value="C:membrane"/>
    <property type="evidence" value="ECO:0007669"/>
    <property type="project" value="UniProtKB-SubCell"/>
</dbReference>
<dbReference type="GO" id="GO:0015297">
    <property type="term" value="F:antiporter activity"/>
    <property type="evidence" value="ECO:0007669"/>
    <property type="project" value="UniProtKB-KW"/>
</dbReference>
<evidence type="ECO:0000259" key="15">
    <source>
        <dbReference type="Pfam" id="PF23259"/>
    </source>
</evidence>
<feature type="transmembrane region" description="Helical" evidence="12">
    <location>
        <begin position="192"/>
        <end position="216"/>
    </location>
</feature>
<feature type="transmembrane region" description="Helical" evidence="12">
    <location>
        <begin position="93"/>
        <end position="110"/>
    </location>
</feature>
<accession>A0A6P4DGS6</accession>
<dbReference type="RefSeq" id="XP_015968067.1">
    <property type="nucleotide sequence ID" value="XM_016112581.3"/>
</dbReference>
<organism evidence="16 17">
    <name type="scientific">Arachis duranensis</name>
    <name type="common">Wild peanut</name>
    <dbReference type="NCBI Taxonomy" id="130453"/>
    <lineage>
        <taxon>Eukaryota</taxon>
        <taxon>Viridiplantae</taxon>
        <taxon>Streptophyta</taxon>
        <taxon>Embryophyta</taxon>
        <taxon>Tracheophyta</taxon>
        <taxon>Spermatophyta</taxon>
        <taxon>Magnoliopsida</taxon>
        <taxon>eudicotyledons</taxon>
        <taxon>Gunneridae</taxon>
        <taxon>Pentapetalae</taxon>
        <taxon>rosids</taxon>
        <taxon>fabids</taxon>
        <taxon>Fabales</taxon>
        <taxon>Fabaceae</taxon>
        <taxon>Papilionoideae</taxon>
        <taxon>50 kb inversion clade</taxon>
        <taxon>dalbergioids sensu lato</taxon>
        <taxon>Dalbergieae</taxon>
        <taxon>Pterocarpus clade</taxon>
        <taxon>Arachis</taxon>
    </lineage>
</organism>
<dbReference type="OrthoDB" id="2687058at2759"/>
<gene>
    <name evidence="17" type="primary">LOC107491686</name>
</gene>
<feature type="compositionally biased region" description="Polar residues" evidence="11">
    <location>
        <begin position="841"/>
        <end position="858"/>
    </location>
</feature>
<feature type="domain" description="Cation/H(+) antiporter central" evidence="14">
    <location>
        <begin position="496"/>
        <end position="639"/>
    </location>
</feature>
<keyword evidence="16" id="KW-1185">Reference proteome</keyword>
<evidence type="ECO:0000256" key="1">
    <source>
        <dbReference type="ARBA" id="ARBA00004141"/>
    </source>
</evidence>
<evidence type="ECO:0000256" key="4">
    <source>
        <dbReference type="ARBA" id="ARBA00022538"/>
    </source>
</evidence>
<keyword evidence="2" id="KW-0813">Transport</keyword>
<keyword evidence="5 12" id="KW-0812">Transmembrane</keyword>
<dbReference type="Gene3D" id="3.40.50.12370">
    <property type="match status" value="1"/>
</dbReference>
<evidence type="ECO:0000259" key="14">
    <source>
        <dbReference type="Pfam" id="PF23256"/>
    </source>
</evidence>
<dbReference type="Pfam" id="PF00999">
    <property type="entry name" value="Na_H_Exchanger"/>
    <property type="match status" value="1"/>
</dbReference>
<feature type="transmembrane region" description="Helical" evidence="12">
    <location>
        <begin position="122"/>
        <end position="144"/>
    </location>
</feature>
<evidence type="ECO:0000256" key="10">
    <source>
        <dbReference type="ARBA" id="ARBA00038341"/>
    </source>
</evidence>
<keyword evidence="3" id="KW-0050">Antiport</keyword>
<proteinExistence type="inferred from homology"/>
<dbReference type="InterPro" id="IPR050794">
    <property type="entry name" value="CPA2_transporter"/>
</dbReference>
<keyword evidence="9 12" id="KW-0472">Membrane</keyword>
<dbReference type="Gene3D" id="1.20.1530.20">
    <property type="match status" value="1"/>
</dbReference>
<dbReference type="GO" id="GO:0012505">
    <property type="term" value="C:endomembrane system"/>
    <property type="evidence" value="ECO:0007669"/>
    <property type="project" value="TreeGrafter"/>
</dbReference>
<dbReference type="FunFam" id="1.20.1530.20:FF:000003">
    <property type="entry name" value="Cation/H(+) antiporter 15"/>
    <property type="match status" value="1"/>
</dbReference>
<evidence type="ECO:0000256" key="2">
    <source>
        <dbReference type="ARBA" id="ARBA00022448"/>
    </source>
</evidence>
<keyword evidence="8" id="KW-0406">Ion transport</keyword>
<dbReference type="InterPro" id="IPR057291">
    <property type="entry name" value="CHX17_2nd"/>
</dbReference>
<evidence type="ECO:0000256" key="7">
    <source>
        <dbReference type="ARBA" id="ARBA00022989"/>
    </source>
</evidence>
<dbReference type="InterPro" id="IPR057290">
    <property type="entry name" value="CHX17_C"/>
</dbReference>
<dbReference type="PANTHER" id="PTHR32468">
    <property type="entry name" value="CATION/H + ANTIPORTER"/>
    <property type="match status" value="1"/>
</dbReference>
<evidence type="ECO:0000313" key="17">
    <source>
        <dbReference type="RefSeq" id="XP_015968067.1"/>
    </source>
</evidence>
<dbReference type="PANTHER" id="PTHR32468:SF0">
    <property type="entry name" value="K(+)_H(+) ANTIPORTER 1"/>
    <property type="match status" value="1"/>
</dbReference>
<evidence type="ECO:0000256" key="11">
    <source>
        <dbReference type="SAM" id="MobiDB-lite"/>
    </source>
</evidence>
<feature type="transmembrane region" description="Helical" evidence="12">
    <location>
        <begin position="156"/>
        <end position="180"/>
    </location>
</feature>
<dbReference type="KEGG" id="adu:107491686"/>
<dbReference type="InterPro" id="IPR006153">
    <property type="entry name" value="Cation/H_exchanger_TM"/>
</dbReference>
<reference evidence="17" key="2">
    <citation type="submission" date="2025-08" db="UniProtKB">
        <authorList>
            <consortium name="RefSeq"/>
        </authorList>
    </citation>
    <scope>IDENTIFICATION</scope>
    <source>
        <tissue evidence="17">Whole plant</tissue>
    </source>
</reference>
<dbReference type="GO" id="GO:0006813">
    <property type="term" value="P:potassium ion transport"/>
    <property type="evidence" value="ECO:0007669"/>
    <property type="project" value="UniProtKB-KW"/>
</dbReference>
<evidence type="ECO:0000313" key="16">
    <source>
        <dbReference type="Proteomes" id="UP000515211"/>
    </source>
</evidence>
<feature type="transmembrane region" description="Helical" evidence="12">
    <location>
        <begin position="347"/>
        <end position="377"/>
    </location>
</feature>
<feature type="transmembrane region" description="Helical" evidence="12">
    <location>
        <begin position="26"/>
        <end position="45"/>
    </location>
</feature>
<feature type="region of interest" description="Disordered" evidence="11">
    <location>
        <begin position="833"/>
        <end position="858"/>
    </location>
</feature>
<feature type="transmembrane region" description="Helical" evidence="12">
    <location>
        <begin position="57"/>
        <end position="73"/>
    </location>
</feature>
<feature type="transmembrane region" description="Helical" evidence="12">
    <location>
        <begin position="269"/>
        <end position="299"/>
    </location>
</feature>